<dbReference type="SUPFAM" id="SSF51215">
    <property type="entry name" value="Regulatory protein AraC"/>
    <property type="match status" value="1"/>
</dbReference>
<accession>Q4A0Y8</accession>
<keyword evidence="3" id="KW-0804">Transcription</keyword>
<keyword evidence="6" id="KW-1185">Reference proteome</keyword>
<dbReference type="Pfam" id="PF02311">
    <property type="entry name" value="AraC_binding"/>
    <property type="match status" value="1"/>
</dbReference>
<dbReference type="EMBL" id="AP008934">
    <property type="protein sequence ID" value="BAE17248.1"/>
    <property type="molecule type" value="Genomic_DNA"/>
</dbReference>
<dbReference type="InterPro" id="IPR009057">
    <property type="entry name" value="Homeodomain-like_sf"/>
</dbReference>
<dbReference type="AlphaFoldDB" id="Q4A0Y8"/>
<dbReference type="HOGENOM" id="CLU_000445_88_6_9"/>
<dbReference type="RefSeq" id="WP_011302104.1">
    <property type="nucleotide sequence ID" value="NC_007350.1"/>
</dbReference>
<evidence type="ECO:0000256" key="1">
    <source>
        <dbReference type="ARBA" id="ARBA00023015"/>
    </source>
</evidence>
<dbReference type="PROSITE" id="PS01124">
    <property type="entry name" value="HTH_ARAC_FAMILY_2"/>
    <property type="match status" value="1"/>
</dbReference>
<evidence type="ECO:0000313" key="6">
    <source>
        <dbReference type="Proteomes" id="UP000006371"/>
    </source>
</evidence>
<gene>
    <name evidence="5" type="ordered locus">SSP0103</name>
</gene>
<dbReference type="PROSITE" id="PS00041">
    <property type="entry name" value="HTH_ARAC_FAMILY_1"/>
    <property type="match status" value="1"/>
</dbReference>
<dbReference type="SUPFAM" id="SSF46689">
    <property type="entry name" value="Homeodomain-like"/>
    <property type="match status" value="2"/>
</dbReference>
<dbReference type="PANTHER" id="PTHR43280">
    <property type="entry name" value="ARAC-FAMILY TRANSCRIPTIONAL REGULATOR"/>
    <property type="match status" value="1"/>
</dbReference>
<dbReference type="InterPro" id="IPR003313">
    <property type="entry name" value="AraC-bd"/>
</dbReference>
<dbReference type="PATRIC" id="fig|342451.11.peg.107"/>
<evidence type="ECO:0000259" key="4">
    <source>
        <dbReference type="PROSITE" id="PS01124"/>
    </source>
</evidence>
<dbReference type="eggNOG" id="COG2207">
    <property type="taxonomic scope" value="Bacteria"/>
</dbReference>
<protein>
    <submittedName>
        <fullName evidence="5">Lactose operon transcription activator</fullName>
    </submittedName>
</protein>
<name>Q4A0Y8_STAS1</name>
<keyword evidence="1" id="KW-0805">Transcription regulation</keyword>
<dbReference type="Proteomes" id="UP000006371">
    <property type="component" value="Chromosome"/>
</dbReference>
<evidence type="ECO:0000256" key="2">
    <source>
        <dbReference type="ARBA" id="ARBA00023125"/>
    </source>
</evidence>
<dbReference type="GO" id="GO:0043565">
    <property type="term" value="F:sequence-specific DNA binding"/>
    <property type="evidence" value="ECO:0007669"/>
    <property type="project" value="InterPro"/>
</dbReference>
<dbReference type="Pfam" id="PF12833">
    <property type="entry name" value="HTH_18"/>
    <property type="match status" value="1"/>
</dbReference>
<dbReference type="CDD" id="cd06986">
    <property type="entry name" value="cupin_MmsR-like_N"/>
    <property type="match status" value="1"/>
</dbReference>
<evidence type="ECO:0000313" key="5">
    <source>
        <dbReference type="EMBL" id="BAE17248.1"/>
    </source>
</evidence>
<dbReference type="PANTHER" id="PTHR43280:SF30">
    <property type="entry name" value="MMSAB OPERON REGULATORY PROTEIN"/>
    <property type="match status" value="1"/>
</dbReference>
<dbReference type="SMART" id="SM00342">
    <property type="entry name" value="HTH_ARAC"/>
    <property type="match status" value="1"/>
</dbReference>
<proteinExistence type="predicted"/>
<dbReference type="Gene3D" id="1.10.10.60">
    <property type="entry name" value="Homeodomain-like"/>
    <property type="match status" value="2"/>
</dbReference>
<sequence length="281" mass="32639">MQVLWKKFQKKLIDANLAECGIEVGVPNVGYSYNVFQQAVLHIVTQGEGIFTYNNETHHLKAGDMFLLERGMEVEYKPSFSNPWTYYWVGINGKQILTYLSRSSIVDTHVLINKNTKDIQSIIKKICNLSQTIQSNNSHDILIMQHIYQLVYALQDKFPKHFSVQVDIVNEDIQYAVEYINSNYQKDITIVDVAKSVNISRSHLFKLFKRNLNCSPKEYLTYIRMYHASQLLINTNLLINEISSKIGYKDPLLFSKNFTKHFEISASEYRTCFSVHQTNTD</sequence>
<dbReference type="GeneID" id="3616163"/>
<dbReference type="OrthoDB" id="9813413at2"/>
<dbReference type="GO" id="GO:0003700">
    <property type="term" value="F:DNA-binding transcription factor activity"/>
    <property type="evidence" value="ECO:0007669"/>
    <property type="project" value="InterPro"/>
</dbReference>
<reference evidence="5 6" key="1">
    <citation type="journal article" date="2005" name="Proc. Natl. Acad. Sci. U.S.A.">
        <title>Whole genome sequence of Staphylococcus saprophyticus reveals the pathogenesis of uncomplicated urinary tract infection.</title>
        <authorList>
            <person name="Kuroda M."/>
            <person name="Yamashita A."/>
            <person name="Hirakawa H."/>
            <person name="Kumano M."/>
            <person name="Morikawa K."/>
            <person name="Higashide M."/>
            <person name="Maruyama A."/>
            <person name="Inose Y."/>
            <person name="Matoba K."/>
            <person name="Toh H."/>
            <person name="Kuhara S."/>
            <person name="Hattori M."/>
            <person name="Ohta T."/>
        </authorList>
    </citation>
    <scope>NUCLEOTIDE SEQUENCE [LARGE SCALE GENOMIC DNA]</scope>
    <source>
        <strain evidence="6">ATCC 15305 / DSM 20229 / NCIMB 8711 / NCTC 7292 / S-41</strain>
    </source>
</reference>
<dbReference type="InterPro" id="IPR018060">
    <property type="entry name" value="HTH_AraC"/>
</dbReference>
<dbReference type="InterPro" id="IPR037923">
    <property type="entry name" value="HTH-like"/>
</dbReference>
<dbReference type="Gene3D" id="2.60.120.280">
    <property type="entry name" value="Regulatory protein AraC"/>
    <property type="match status" value="1"/>
</dbReference>
<keyword evidence="2" id="KW-0238">DNA-binding</keyword>
<evidence type="ECO:0000256" key="3">
    <source>
        <dbReference type="ARBA" id="ARBA00023163"/>
    </source>
</evidence>
<organism evidence="5 6">
    <name type="scientific">Staphylococcus saprophyticus subsp. saprophyticus (strain ATCC 15305 / DSM 20229 / NCIMB 8711 / NCTC 7292 / S-41)</name>
    <dbReference type="NCBI Taxonomy" id="342451"/>
    <lineage>
        <taxon>Bacteria</taxon>
        <taxon>Bacillati</taxon>
        <taxon>Bacillota</taxon>
        <taxon>Bacilli</taxon>
        <taxon>Bacillales</taxon>
        <taxon>Staphylococcaceae</taxon>
        <taxon>Staphylococcus</taxon>
    </lineage>
</organism>
<dbReference type="InterPro" id="IPR018062">
    <property type="entry name" value="HTH_AraC-typ_CS"/>
</dbReference>
<dbReference type="KEGG" id="ssp:SSP0103"/>
<feature type="domain" description="HTH araC/xylS-type" evidence="4">
    <location>
        <begin position="174"/>
        <end position="272"/>
    </location>
</feature>